<accession>A0A8J7GJK6</accession>
<evidence type="ECO:0000313" key="2">
    <source>
        <dbReference type="EMBL" id="MBG6140574.1"/>
    </source>
</evidence>
<dbReference type="EMBL" id="JADOUF010000001">
    <property type="protein sequence ID" value="MBG6140574.1"/>
    <property type="molecule type" value="Genomic_DNA"/>
</dbReference>
<organism evidence="2 3">
    <name type="scientific">Longispora fulva</name>
    <dbReference type="NCBI Taxonomy" id="619741"/>
    <lineage>
        <taxon>Bacteria</taxon>
        <taxon>Bacillati</taxon>
        <taxon>Actinomycetota</taxon>
        <taxon>Actinomycetes</taxon>
        <taxon>Micromonosporales</taxon>
        <taxon>Micromonosporaceae</taxon>
        <taxon>Longispora</taxon>
    </lineage>
</organism>
<evidence type="ECO:0000313" key="3">
    <source>
        <dbReference type="Proteomes" id="UP000622552"/>
    </source>
</evidence>
<sequence>MTVSYARSSEEAHIYMDLHPCACGEVRFARDSALLAGDAGTLRRYTGACSGCGRNRDFMFRWPTGPQPRIEGGRIWIGGDQPSELVDAGQWLLIADSAAERSAPRGEPGDRARAVELLDYAQAAVGEAAKFVPQGADAVPGSACWTEMGRRLFDARPDRFLLSGLGVLQERYRQEWAQAVGGDTPRPAEQPASQPAHEVTFFAWLPPGGNVTEPRAVLRRLSDPSGPVDEALGPDGEWQSSDIHARVERGDLPGTVTVIAEVWAKTLVDEARADHRLLQDALRRQAEGGVALRLAGVGAHPGRIDDPWDADERRSIVAYLREAPSFRTAAGELMRTDGMWVWSEPVADAAEFDDVAPEPEFLYHIRQRRCQFPAQLEPGVFDRAARLAKAGPDGTDDRVRETAAPGQATPPTQEERLRALSAWHAEWSRRHGGSTPFRPENHPDDADYALHHVDIEASGEAEWEFTRRAREIMGLDPDTGRRVAD</sequence>
<dbReference type="Proteomes" id="UP000622552">
    <property type="component" value="Unassembled WGS sequence"/>
</dbReference>
<keyword evidence="3" id="KW-1185">Reference proteome</keyword>
<gene>
    <name evidence="2" type="ORF">IW245_006768</name>
</gene>
<proteinExistence type="predicted"/>
<dbReference type="AlphaFoldDB" id="A0A8J7GJK6"/>
<reference evidence="2" key="1">
    <citation type="submission" date="2020-11" db="EMBL/GenBank/DDBJ databases">
        <title>Sequencing the genomes of 1000 actinobacteria strains.</title>
        <authorList>
            <person name="Klenk H.-P."/>
        </authorList>
    </citation>
    <scope>NUCLEOTIDE SEQUENCE</scope>
    <source>
        <strain evidence="2">DSM 45356</strain>
    </source>
</reference>
<protein>
    <submittedName>
        <fullName evidence="2">Uncharacterized protein</fullName>
    </submittedName>
</protein>
<name>A0A8J7GJK6_9ACTN</name>
<feature type="region of interest" description="Disordered" evidence="1">
    <location>
        <begin position="389"/>
        <end position="414"/>
    </location>
</feature>
<evidence type="ECO:0000256" key="1">
    <source>
        <dbReference type="SAM" id="MobiDB-lite"/>
    </source>
</evidence>
<comment type="caution">
    <text evidence="2">The sequence shown here is derived from an EMBL/GenBank/DDBJ whole genome shotgun (WGS) entry which is preliminary data.</text>
</comment>
<dbReference type="RefSeq" id="WP_197007106.1">
    <property type="nucleotide sequence ID" value="NZ_BONS01000005.1"/>
</dbReference>